<dbReference type="SMART" id="SM00382">
    <property type="entry name" value="AAA"/>
    <property type="match status" value="1"/>
</dbReference>
<evidence type="ECO:0000313" key="7">
    <source>
        <dbReference type="Proteomes" id="UP000262825"/>
    </source>
</evidence>
<dbReference type="OrthoDB" id="1721884at2759"/>
<dbReference type="InterPro" id="IPR003959">
    <property type="entry name" value="ATPase_AAA_core"/>
</dbReference>
<proteinExistence type="predicted"/>
<dbReference type="Pfam" id="PF07724">
    <property type="entry name" value="AAA_2"/>
    <property type="match status" value="1"/>
</dbReference>
<evidence type="ECO:0000256" key="3">
    <source>
        <dbReference type="SAM" id="Coils"/>
    </source>
</evidence>
<organism evidence="6 7">
    <name type="scientific">Saccharomycodes ludwigii</name>
    <dbReference type="NCBI Taxonomy" id="36035"/>
    <lineage>
        <taxon>Eukaryota</taxon>
        <taxon>Fungi</taxon>
        <taxon>Dikarya</taxon>
        <taxon>Ascomycota</taxon>
        <taxon>Saccharomycotina</taxon>
        <taxon>Saccharomycetes</taxon>
        <taxon>Saccharomycodales</taxon>
        <taxon>Saccharomycodaceae</taxon>
        <taxon>Saccharomycodes</taxon>
    </lineage>
</organism>
<dbReference type="SUPFAM" id="SSF52540">
    <property type="entry name" value="P-loop containing nucleoside triphosphate hydrolases"/>
    <property type="match status" value="1"/>
</dbReference>
<feature type="domain" description="Clp ATPase C-terminal" evidence="5">
    <location>
        <begin position="388"/>
        <end position="473"/>
    </location>
</feature>
<dbReference type="GO" id="GO:0005759">
    <property type="term" value="C:mitochondrial matrix"/>
    <property type="evidence" value="ECO:0007669"/>
    <property type="project" value="TreeGrafter"/>
</dbReference>
<gene>
    <name evidence="6" type="ORF">SCODWIG_00549</name>
</gene>
<accession>A0A376B277</accession>
<dbReference type="Gene3D" id="3.40.50.300">
    <property type="entry name" value="P-loop containing nucleotide triphosphate hydrolases"/>
    <property type="match status" value="1"/>
</dbReference>
<dbReference type="InterPro" id="IPR019489">
    <property type="entry name" value="Clp_ATPase_C"/>
</dbReference>
<keyword evidence="1" id="KW-0547">Nucleotide-binding</keyword>
<reference evidence="7" key="1">
    <citation type="submission" date="2018-06" db="EMBL/GenBank/DDBJ databases">
        <authorList>
            <person name="Guldener U."/>
        </authorList>
    </citation>
    <scope>NUCLEOTIDE SEQUENCE [LARGE SCALE GENOMIC DNA]</scope>
    <source>
        <strain evidence="7">UTAD17</strain>
    </source>
</reference>
<dbReference type="InterPro" id="IPR003593">
    <property type="entry name" value="AAA+_ATPase"/>
</dbReference>
<evidence type="ECO:0000259" key="4">
    <source>
        <dbReference type="SMART" id="SM00382"/>
    </source>
</evidence>
<dbReference type="PANTHER" id="PTHR48102:SF7">
    <property type="entry name" value="ATP-DEPENDENT CLP PROTEASE ATP-BINDING SUBUNIT CLPX-LIKE, MITOCHONDRIAL"/>
    <property type="match status" value="1"/>
</dbReference>
<dbReference type="EMBL" id="UFAJ01000048">
    <property type="protein sequence ID" value="SSD58788.1"/>
    <property type="molecule type" value="Genomic_DNA"/>
</dbReference>
<protein>
    <submittedName>
        <fullName evidence="6">Related to Mitochondrial clpX-like chaperone MCX1</fullName>
    </submittedName>
</protein>
<dbReference type="FunFam" id="1.10.8.60:FF:000002">
    <property type="entry name" value="ATP-dependent Clp protease ATP-binding subunit ClpX"/>
    <property type="match status" value="1"/>
</dbReference>
<dbReference type="AlphaFoldDB" id="A0A376B277"/>
<feature type="coiled-coil region" evidence="3">
    <location>
        <begin position="96"/>
        <end position="123"/>
    </location>
</feature>
<keyword evidence="7" id="KW-1185">Reference proteome</keyword>
<dbReference type="InterPro" id="IPR027417">
    <property type="entry name" value="P-loop_NTPase"/>
</dbReference>
<dbReference type="Gene3D" id="1.10.8.60">
    <property type="match status" value="1"/>
</dbReference>
<dbReference type="InterPro" id="IPR050052">
    <property type="entry name" value="ATP-dep_Clp_protease_ClpX"/>
</dbReference>
<sequence>MIRFQSKYSCKNYLMSVCKNATWKQHCSSLIITRSNSVASSKLSSSCLSNKLNKIPTPKKLKSFLDEYIIGQDVGKKVLSVAVYNHYLRVNDKLKRTESEKRKEMLEEQLKIEKERLKVLQEDREDGGIKTETKYLDDTEARHGLRNLELQLSFEKNRFAGDCDLELSKSNVLMVGPSGSGKTLLATTLARILDVPISITDCTQLTQAGYIGEDVEVCIERLLINADYDIAKTERGIIVLDEIDKLAKTNGSPGTKDVSGEGVQQALLKILEGHPVSLTIKKPVNNEKDKNGNRVMGKKEETFVIDTSNILFILTGAFVGLDKAIAKRLRGNEKALSDNDNIDIEEIVLKNGSKTSALSLVTPTDLASFGLIPELIGRVPVLTALEPLKKQDLFNILKEPKNAILNQYSYIFKQFGVKLAVTDEALKSISQLALQNGTGARGLRGIMEKLLLDVNFNCPESGIKYVLINSKTVNSLKEHENNLSATNVKAQYYSRGQVDDFIHDAYEEDHKLGLELDSFFNITSAIEGKKRDEGLNSI</sequence>
<evidence type="ECO:0000256" key="1">
    <source>
        <dbReference type="ARBA" id="ARBA00022741"/>
    </source>
</evidence>
<feature type="domain" description="AAA+ ATPase" evidence="4">
    <location>
        <begin position="168"/>
        <end position="340"/>
    </location>
</feature>
<dbReference type="Pfam" id="PF10431">
    <property type="entry name" value="ClpB_D2-small"/>
    <property type="match status" value="1"/>
</dbReference>
<dbReference type="Proteomes" id="UP000262825">
    <property type="component" value="Unassembled WGS sequence"/>
</dbReference>
<dbReference type="GO" id="GO:0051603">
    <property type="term" value="P:proteolysis involved in protein catabolic process"/>
    <property type="evidence" value="ECO:0007669"/>
    <property type="project" value="TreeGrafter"/>
</dbReference>
<dbReference type="GO" id="GO:0016887">
    <property type="term" value="F:ATP hydrolysis activity"/>
    <property type="evidence" value="ECO:0007669"/>
    <property type="project" value="InterPro"/>
</dbReference>
<dbReference type="SMART" id="SM01086">
    <property type="entry name" value="ClpB_D2-small"/>
    <property type="match status" value="1"/>
</dbReference>
<evidence type="ECO:0000256" key="2">
    <source>
        <dbReference type="ARBA" id="ARBA00022840"/>
    </source>
</evidence>
<evidence type="ECO:0000259" key="5">
    <source>
        <dbReference type="SMART" id="SM01086"/>
    </source>
</evidence>
<dbReference type="PANTHER" id="PTHR48102">
    <property type="entry name" value="ATP-DEPENDENT CLP PROTEASE ATP-BINDING SUBUNIT CLPX-LIKE, MITOCHONDRIAL-RELATED"/>
    <property type="match status" value="1"/>
</dbReference>
<keyword evidence="2" id="KW-0067">ATP-binding</keyword>
<keyword evidence="3" id="KW-0175">Coiled coil</keyword>
<dbReference type="VEuPathDB" id="FungiDB:SCODWIG_00549"/>
<name>A0A376B277_9ASCO</name>
<evidence type="ECO:0000313" key="6">
    <source>
        <dbReference type="EMBL" id="SSD58788.1"/>
    </source>
</evidence>
<dbReference type="GO" id="GO:0005524">
    <property type="term" value="F:ATP binding"/>
    <property type="evidence" value="ECO:0007669"/>
    <property type="project" value="UniProtKB-KW"/>
</dbReference>